<dbReference type="RefSeq" id="WP_189736685.1">
    <property type="nucleotide sequence ID" value="NZ_BMRL01000005.1"/>
</dbReference>
<protein>
    <submittedName>
        <fullName evidence="1">Uncharacterized protein</fullName>
    </submittedName>
</protein>
<gene>
    <name evidence="1" type="ORF">Snoj_56570</name>
</gene>
<dbReference type="EMBL" id="BNEC01000005">
    <property type="protein sequence ID" value="GHI71739.1"/>
    <property type="molecule type" value="Genomic_DNA"/>
</dbReference>
<accession>A0ABQ3SUB3</accession>
<sequence length="63" mass="6474">MAPNRSWLGAIGMYCLTATGPAGGAWLDELGQAGAEAAEDGRVGCRKAQYGFVATVGEPRTES</sequence>
<proteinExistence type="predicted"/>
<organism evidence="1 2">
    <name type="scientific">Streptomyces nojiriensis</name>
    <dbReference type="NCBI Taxonomy" id="66374"/>
    <lineage>
        <taxon>Bacteria</taxon>
        <taxon>Bacillati</taxon>
        <taxon>Actinomycetota</taxon>
        <taxon>Actinomycetes</taxon>
        <taxon>Kitasatosporales</taxon>
        <taxon>Streptomycetaceae</taxon>
        <taxon>Streptomyces</taxon>
    </lineage>
</organism>
<keyword evidence="2" id="KW-1185">Reference proteome</keyword>
<comment type="caution">
    <text evidence="1">The sequence shown here is derived from an EMBL/GenBank/DDBJ whole genome shotgun (WGS) entry which is preliminary data.</text>
</comment>
<dbReference type="Proteomes" id="UP000613974">
    <property type="component" value="Unassembled WGS sequence"/>
</dbReference>
<evidence type="ECO:0000313" key="1">
    <source>
        <dbReference type="EMBL" id="GHI71739.1"/>
    </source>
</evidence>
<reference evidence="2" key="1">
    <citation type="submission" date="2023-07" db="EMBL/GenBank/DDBJ databases">
        <title>Whole genome shotgun sequence of Streptomyces nojiriensis NBRC 13794.</title>
        <authorList>
            <person name="Komaki H."/>
            <person name="Tamura T."/>
        </authorList>
    </citation>
    <scope>NUCLEOTIDE SEQUENCE [LARGE SCALE GENOMIC DNA]</scope>
    <source>
        <strain evidence="2">NBRC 13794</strain>
    </source>
</reference>
<evidence type="ECO:0000313" key="2">
    <source>
        <dbReference type="Proteomes" id="UP000613974"/>
    </source>
</evidence>
<name>A0ABQ3SUB3_9ACTN</name>